<sequence>MSRRSSRATAGNRLDTVIASLKAPSIAERVISSPLTEAGSVACGGGSPTVKEHRAEKAMAKMVKDLQSKYDSLEYEIERLRLEKSMSKRTITSPSSDVVDQVQEHINQLQLQNSGVRGKKARKITDFVWPNPLDFLESRHVIDIGNGNQIRTDGLTKKLTLRQVSIEQYGYASIEIMNDMLRSGDLLHGELPDYLCYIQSIFRLAANNVWASVLLYDMEYRDRQALEKFKWGTYISNLREFHLVQKPDSATAKAIQEIQNVSRSANNANYKDQNSGFNSYNKKGKGPFLPDGRTICRRFNTGDCYRKDCKLGHHCAICYAKNHNASQHSTSFQFRQHTTAISTRVQYAWFKKGRNYGSLDPHTWTELLPTSDFDYNFIIDGVTNGFNLMNNLFHSNFVCDFNEPFICKNYKSALENSDKVDLKLRSEFKLGNYILCNEIETPKLVSALGAIQKPNGSVRLIHDASLPEVGGINYYASDTSCGEELRARLYSSVQKYKACGWSEGTKRTYRTQLNCFQTFCELLDLALVPFSADNVCLYIAYLVDVKSFKYCTIVNYLNIIKHLHKANGLEEPISGNWQIQKVLNGVRRSIGDAQKGAELMTPRLLLMIKANLDLNSQNDICIRSACLMGFYGLLRPGNFLHSGKYVEHRDIHICDVHYHRNGYVIELQWTKTVQFRDRKLNIVLPSIVGHPLCPASAIKELLHFHFKRGAKEDAPLLCNLSYQMFITRINSILISNDVKQHITGHSFRRGGATWCLRIGMSDSMIKDIGMWKSDAYLRYTEVDLSRKFDIVQSFGASLPPR</sequence>
<dbReference type="EMBL" id="CACVKT020000584">
    <property type="protein sequence ID" value="CAC5361136.1"/>
    <property type="molecule type" value="Genomic_DNA"/>
</dbReference>
<keyword evidence="4" id="KW-1185">Reference proteome</keyword>
<evidence type="ECO:0000256" key="2">
    <source>
        <dbReference type="ARBA" id="ARBA00023172"/>
    </source>
</evidence>
<dbReference type="AlphaFoldDB" id="A0A6J8A4U2"/>
<dbReference type="GO" id="GO:0015074">
    <property type="term" value="P:DNA integration"/>
    <property type="evidence" value="ECO:0007669"/>
    <property type="project" value="InterPro"/>
</dbReference>
<dbReference type="Gene3D" id="1.10.150.130">
    <property type="match status" value="1"/>
</dbReference>
<evidence type="ECO:0000313" key="3">
    <source>
        <dbReference type="EMBL" id="CAC5361136.1"/>
    </source>
</evidence>
<reference evidence="3 4" key="1">
    <citation type="submission" date="2020-06" db="EMBL/GenBank/DDBJ databases">
        <authorList>
            <person name="Li R."/>
            <person name="Bekaert M."/>
        </authorList>
    </citation>
    <scope>NUCLEOTIDE SEQUENCE [LARGE SCALE GENOMIC DNA]</scope>
    <source>
        <strain evidence="4">wild</strain>
    </source>
</reference>
<dbReference type="InterPro" id="IPR010998">
    <property type="entry name" value="Integrase_recombinase_N"/>
</dbReference>
<proteinExistence type="predicted"/>
<keyword evidence="1" id="KW-0238">DNA-binding</keyword>
<dbReference type="Proteomes" id="UP000507470">
    <property type="component" value="Unassembled WGS sequence"/>
</dbReference>
<dbReference type="SUPFAM" id="SSF56349">
    <property type="entry name" value="DNA breaking-rejoining enzymes"/>
    <property type="match status" value="1"/>
</dbReference>
<dbReference type="InterPro" id="IPR013762">
    <property type="entry name" value="Integrase-like_cat_sf"/>
</dbReference>
<dbReference type="Gene3D" id="1.10.443.10">
    <property type="entry name" value="Intergrase catalytic core"/>
    <property type="match status" value="1"/>
</dbReference>
<organism evidence="3 4">
    <name type="scientific">Mytilus coruscus</name>
    <name type="common">Sea mussel</name>
    <dbReference type="NCBI Taxonomy" id="42192"/>
    <lineage>
        <taxon>Eukaryota</taxon>
        <taxon>Metazoa</taxon>
        <taxon>Spiralia</taxon>
        <taxon>Lophotrochozoa</taxon>
        <taxon>Mollusca</taxon>
        <taxon>Bivalvia</taxon>
        <taxon>Autobranchia</taxon>
        <taxon>Pteriomorphia</taxon>
        <taxon>Mytilida</taxon>
        <taxon>Mytiloidea</taxon>
        <taxon>Mytilidae</taxon>
        <taxon>Mytilinae</taxon>
        <taxon>Mytilus</taxon>
    </lineage>
</organism>
<dbReference type="GO" id="GO:0006310">
    <property type="term" value="P:DNA recombination"/>
    <property type="evidence" value="ECO:0007669"/>
    <property type="project" value="UniProtKB-KW"/>
</dbReference>
<dbReference type="GO" id="GO:0003677">
    <property type="term" value="F:DNA binding"/>
    <property type="evidence" value="ECO:0007669"/>
    <property type="project" value="UniProtKB-KW"/>
</dbReference>
<evidence type="ECO:0000313" key="4">
    <source>
        <dbReference type="Proteomes" id="UP000507470"/>
    </source>
</evidence>
<evidence type="ECO:0008006" key="5">
    <source>
        <dbReference type="Google" id="ProtNLM"/>
    </source>
</evidence>
<dbReference type="PANTHER" id="PTHR34605:SF5">
    <property type="entry name" value="INTEGRASE_RECOMBINASE XERD HOMOLOG"/>
    <property type="match status" value="1"/>
</dbReference>
<evidence type="ECO:0000256" key="1">
    <source>
        <dbReference type="ARBA" id="ARBA00023125"/>
    </source>
</evidence>
<gene>
    <name evidence="3" type="ORF">MCOR_3366</name>
</gene>
<dbReference type="SUPFAM" id="SSF47823">
    <property type="entry name" value="lambda integrase-like, N-terminal domain"/>
    <property type="match status" value="1"/>
</dbReference>
<dbReference type="InterPro" id="IPR011010">
    <property type="entry name" value="DNA_brk_join_enz"/>
</dbReference>
<keyword evidence="2" id="KW-0233">DNA recombination</keyword>
<protein>
    <recommendedName>
        <fullName evidence="5">C3H1-type domain-containing protein</fullName>
    </recommendedName>
</protein>
<accession>A0A6J8A4U2</accession>
<dbReference type="OrthoDB" id="6087902at2759"/>
<name>A0A6J8A4U2_MYTCO</name>
<dbReference type="PANTHER" id="PTHR34605">
    <property type="entry name" value="PHAGE_INTEGRASE DOMAIN-CONTAINING PROTEIN"/>
    <property type="match status" value="1"/>
</dbReference>
<dbReference type="InterPro" id="IPR052925">
    <property type="entry name" value="Phage_Integrase-like_Recomb"/>
</dbReference>